<reference evidence="2" key="1">
    <citation type="submission" date="2022-11" db="UniProtKB">
        <authorList>
            <consortium name="WormBaseParasite"/>
        </authorList>
    </citation>
    <scope>IDENTIFICATION</scope>
</reference>
<proteinExistence type="predicted"/>
<evidence type="ECO:0000313" key="1">
    <source>
        <dbReference type="Proteomes" id="UP000887579"/>
    </source>
</evidence>
<accession>A0AC34G1C2</accession>
<organism evidence="1 2">
    <name type="scientific">Panagrolaimus sp. ES5</name>
    <dbReference type="NCBI Taxonomy" id="591445"/>
    <lineage>
        <taxon>Eukaryota</taxon>
        <taxon>Metazoa</taxon>
        <taxon>Ecdysozoa</taxon>
        <taxon>Nematoda</taxon>
        <taxon>Chromadorea</taxon>
        <taxon>Rhabditida</taxon>
        <taxon>Tylenchina</taxon>
        <taxon>Panagrolaimomorpha</taxon>
        <taxon>Panagrolaimoidea</taxon>
        <taxon>Panagrolaimidae</taxon>
        <taxon>Panagrolaimus</taxon>
    </lineage>
</organism>
<sequence>MKKKVKVAKLSDESKAILKEIRGLKKQEHEALKKADKKDLPIILALLNPHKPSHSPRPLGKKPQNGGRGRKSTGKGEDSTASGEATATSASA</sequence>
<dbReference type="WBParaSite" id="ES5_v2.g23273.t1">
    <property type="protein sequence ID" value="ES5_v2.g23273.t1"/>
    <property type="gene ID" value="ES5_v2.g23273"/>
</dbReference>
<evidence type="ECO:0000313" key="2">
    <source>
        <dbReference type="WBParaSite" id="ES5_v2.g23273.t1"/>
    </source>
</evidence>
<protein>
    <submittedName>
        <fullName evidence="2">Uncharacterized protein</fullName>
    </submittedName>
</protein>
<dbReference type="Proteomes" id="UP000887579">
    <property type="component" value="Unplaced"/>
</dbReference>
<name>A0AC34G1C2_9BILA</name>